<name>A0A1T5KCE9_9FIRM</name>
<dbReference type="PANTHER" id="PTHR41368">
    <property type="entry name" value="PROTEIN YGHO"/>
    <property type="match status" value="1"/>
</dbReference>
<gene>
    <name evidence="1" type="ORF">SAMN02194393_01679</name>
</gene>
<dbReference type="RefSeq" id="WP_208985022.1">
    <property type="nucleotide sequence ID" value="NZ_FUZT01000004.1"/>
</dbReference>
<dbReference type="AlphaFoldDB" id="A0A1T5KCE9"/>
<organism evidence="1 2">
    <name type="scientific">Maledivibacter halophilus</name>
    <dbReference type="NCBI Taxonomy" id="36842"/>
    <lineage>
        <taxon>Bacteria</taxon>
        <taxon>Bacillati</taxon>
        <taxon>Bacillota</taxon>
        <taxon>Clostridia</taxon>
        <taxon>Peptostreptococcales</taxon>
        <taxon>Caminicellaceae</taxon>
        <taxon>Maledivibacter</taxon>
    </lineage>
</organism>
<dbReference type="SUPFAM" id="SSF55729">
    <property type="entry name" value="Acyl-CoA N-acyltransferases (Nat)"/>
    <property type="match status" value="1"/>
</dbReference>
<dbReference type="InterPro" id="IPR039968">
    <property type="entry name" value="BcerS-like"/>
</dbReference>
<keyword evidence="2" id="KW-1185">Reference proteome</keyword>
<accession>A0A1T5KCE9</accession>
<dbReference type="Proteomes" id="UP000190285">
    <property type="component" value="Unassembled WGS sequence"/>
</dbReference>
<proteinExistence type="predicted"/>
<dbReference type="STRING" id="36842.SAMN02194393_01679"/>
<dbReference type="InterPro" id="IPR016181">
    <property type="entry name" value="Acyl_CoA_acyltransferase"/>
</dbReference>
<evidence type="ECO:0000313" key="1">
    <source>
        <dbReference type="EMBL" id="SKC61346.1"/>
    </source>
</evidence>
<protein>
    <recommendedName>
        <fullName evidence="3">N-acetyltransferase domain-containing protein</fullName>
    </recommendedName>
</protein>
<reference evidence="1 2" key="1">
    <citation type="submission" date="2017-02" db="EMBL/GenBank/DDBJ databases">
        <authorList>
            <person name="Peterson S.W."/>
        </authorList>
    </citation>
    <scope>NUCLEOTIDE SEQUENCE [LARGE SCALE GENOMIC DNA]</scope>
    <source>
        <strain evidence="1 2">M1</strain>
    </source>
</reference>
<dbReference type="Gene3D" id="3.40.630.30">
    <property type="match status" value="1"/>
</dbReference>
<dbReference type="EMBL" id="FUZT01000004">
    <property type="protein sequence ID" value="SKC61346.1"/>
    <property type="molecule type" value="Genomic_DNA"/>
</dbReference>
<dbReference type="PANTHER" id="PTHR41368:SF1">
    <property type="entry name" value="PROTEIN YGHO"/>
    <property type="match status" value="1"/>
</dbReference>
<evidence type="ECO:0008006" key="3">
    <source>
        <dbReference type="Google" id="ProtNLM"/>
    </source>
</evidence>
<sequence length="375" mass="44371">MGEVKIVEVKKRSHENQFIKLPWKIYRDDPCWVPPLISEFRKTIRGENNMLSKSGPYSLVLAYKDNIPSGRICVGINNHLNHEKNYKEGYISLFECIQDDKVAKELFKYAESWLRKRGMEKIIGPLSLPGGDDYRGLLIDNFTDPTLVMNTYNKKYYERFFIDYGFKKYLDCYGYRSYISNGMDERYEKYIPYAMNKYGFKVDKLNLKNVDKEMMDVKKIIEEAMPKEWYDFIPPNDEEIQMIAKQLVPVADPDLIYIARTNEGRPIGFNIALPDYNQVLKKMNGRLFPLGFLKYLFNKGKINRMRFFVLFVIPKYRKKGVPAAIYSNVFKAAVKKGYEYGEGSTIWEYNNEMIRDIERFGGKKYKTYRIYKKEI</sequence>
<evidence type="ECO:0000313" key="2">
    <source>
        <dbReference type="Proteomes" id="UP000190285"/>
    </source>
</evidence>